<evidence type="ECO:0000256" key="1">
    <source>
        <dbReference type="SAM" id="SignalP"/>
    </source>
</evidence>
<protein>
    <submittedName>
        <fullName evidence="3">Lipid-transfer protein DIR1</fullName>
    </submittedName>
</protein>
<dbReference type="InterPro" id="IPR036312">
    <property type="entry name" value="Bifun_inhib/LTP/seed_sf"/>
</dbReference>
<organism evidence="3 4">
    <name type="scientific">Abeliophyllum distichum</name>
    <dbReference type="NCBI Taxonomy" id="126358"/>
    <lineage>
        <taxon>Eukaryota</taxon>
        <taxon>Viridiplantae</taxon>
        <taxon>Streptophyta</taxon>
        <taxon>Embryophyta</taxon>
        <taxon>Tracheophyta</taxon>
        <taxon>Spermatophyta</taxon>
        <taxon>Magnoliopsida</taxon>
        <taxon>eudicotyledons</taxon>
        <taxon>Gunneridae</taxon>
        <taxon>Pentapetalae</taxon>
        <taxon>asterids</taxon>
        <taxon>lamiids</taxon>
        <taxon>Lamiales</taxon>
        <taxon>Oleaceae</taxon>
        <taxon>Forsythieae</taxon>
        <taxon>Abeliophyllum</taxon>
    </lineage>
</organism>
<dbReference type="EMBL" id="JBFOLK010000014">
    <property type="protein sequence ID" value="KAL2460177.1"/>
    <property type="molecule type" value="Genomic_DNA"/>
</dbReference>
<proteinExistence type="predicted"/>
<accession>A0ABD1P914</accession>
<evidence type="ECO:0000259" key="2">
    <source>
        <dbReference type="Pfam" id="PF14368"/>
    </source>
</evidence>
<dbReference type="Pfam" id="PF14368">
    <property type="entry name" value="LTP_2"/>
    <property type="match status" value="1"/>
</dbReference>
<sequence>MELFTKLAIFAMVLAVAIWSQPSMAEDSICGISPDDLMTCKPAVVGSIGQPPSPVCCKALSKANLPCLCSFKSSPWTTFLGINPDLAAKLPVSCKIDPSFHC</sequence>
<dbReference type="Proteomes" id="UP001604336">
    <property type="component" value="Unassembled WGS sequence"/>
</dbReference>
<dbReference type="InterPro" id="IPR039265">
    <property type="entry name" value="DIR1-like"/>
</dbReference>
<dbReference type="PANTHER" id="PTHR33122">
    <property type="entry name" value="LIPID BINDING PROTEIN-RELATED"/>
    <property type="match status" value="1"/>
</dbReference>
<evidence type="ECO:0000313" key="3">
    <source>
        <dbReference type="EMBL" id="KAL2460177.1"/>
    </source>
</evidence>
<name>A0ABD1P914_9LAMI</name>
<dbReference type="AlphaFoldDB" id="A0ABD1P914"/>
<feature type="domain" description="Bifunctional inhibitor/plant lipid transfer protein/seed storage helical" evidence="2">
    <location>
        <begin position="11"/>
        <end position="101"/>
    </location>
</feature>
<feature type="signal peptide" evidence="1">
    <location>
        <begin position="1"/>
        <end position="25"/>
    </location>
</feature>
<dbReference type="PANTHER" id="PTHR33122:SF60">
    <property type="entry name" value="LIPID-TRANSFER PROTEIN DIR1-RELATED"/>
    <property type="match status" value="1"/>
</dbReference>
<feature type="chain" id="PRO_5044756926" evidence="1">
    <location>
        <begin position="26"/>
        <end position="102"/>
    </location>
</feature>
<keyword evidence="1" id="KW-0732">Signal</keyword>
<dbReference type="CDD" id="cd04660">
    <property type="entry name" value="nsLTP_like"/>
    <property type="match status" value="1"/>
</dbReference>
<gene>
    <name evidence="3" type="ORF">Adt_43597</name>
</gene>
<dbReference type="InterPro" id="IPR044741">
    <property type="entry name" value="NsLTP-like"/>
</dbReference>
<dbReference type="Gene3D" id="1.10.110.10">
    <property type="entry name" value="Plant lipid-transfer and hydrophobic proteins"/>
    <property type="match status" value="1"/>
</dbReference>
<comment type="caution">
    <text evidence="3">The sequence shown here is derived from an EMBL/GenBank/DDBJ whole genome shotgun (WGS) entry which is preliminary data.</text>
</comment>
<dbReference type="InterPro" id="IPR016140">
    <property type="entry name" value="Bifunc_inhib/LTP/seed_store"/>
</dbReference>
<dbReference type="SUPFAM" id="SSF47699">
    <property type="entry name" value="Bifunctional inhibitor/lipid-transfer protein/seed storage 2S albumin"/>
    <property type="match status" value="1"/>
</dbReference>
<reference evidence="4" key="1">
    <citation type="submission" date="2024-07" db="EMBL/GenBank/DDBJ databases">
        <title>Two chromosome-level genome assemblies of Korean endemic species Abeliophyllum distichum and Forsythia ovata (Oleaceae).</title>
        <authorList>
            <person name="Jang H."/>
        </authorList>
    </citation>
    <scope>NUCLEOTIDE SEQUENCE [LARGE SCALE GENOMIC DNA]</scope>
</reference>
<evidence type="ECO:0000313" key="4">
    <source>
        <dbReference type="Proteomes" id="UP001604336"/>
    </source>
</evidence>
<keyword evidence="4" id="KW-1185">Reference proteome</keyword>